<reference evidence="1" key="2">
    <citation type="journal article" date="2023" name="Commun. Biol.">
        <title>Intrasexual cuticular hydrocarbon dimorphism in a wasp sheds light on hydrocarbon biosynthesis genes in Hymenoptera.</title>
        <authorList>
            <person name="Moris V.C."/>
            <person name="Podsiadlowski L."/>
            <person name="Martin S."/>
            <person name="Oeyen J.P."/>
            <person name="Donath A."/>
            <person name="Petersen M."/>
            <person name="Wilbrandt J."/>
            <person name="Misof B."/>
            <person name="Liedtke D."/>
            <person name="Thamm M."/>
            <person name="Scheiner R."/>
            <person name="Schmitt T."/>
            <person name="Niehuis O."/>
        </authorList>
    </citation>
    <scope>NUCLEOTIDE SEQUENCE</scope>
    <source>
        <strain evidence="1">GBR_01_08_01A</strain>
    </source>
</reference>
<evidence type="ECO:0000313" key="2">
    <source>
        <dbReference type="Proteomes" id="UP001258017"/>
    </source>
</evidence>
<sequence length="164" mass="18590">MASAAIEDGAQRRVDHRVVLIEGIAKFTTHQGRTDAKTAEVITVTMEVTTIMQIVVTKIDALGVVAPIDENKAIRIEIMRVFATAIDAAGLRIAQETREVGPQKKISIRSRMLKRSWITQSLQLPRLLLIQSQIREKCRPRHKKPNWKQTFWKCSENVSDQSEC</sequence>
<protein>
    <submittedName>
        <fullName evidence="1">Uncharacterized protein</fullName>
    </submittedName>
</protein>
<organism evidence="1 2">
    <name type="scientific">Odynerus spinipes</name>
    <dbReference type="NCBI Taxonomy" id="1348599"/>
    <lineage>
        <taxon>Eukaryota</taxon>
        <taxon>Metazoa</taxon>
        <taxon>Ecdysozoa</taxon>
        <taxon>Arthropoda</taxon>
        <taxon>Hexapoda</taxon>
        <taxon>Insecta</taxon>
        <taxon>Pterygota</taxon>
        <taxon>Neoptera</taxon>
        <taxon>Endopterygota</taxon>
        <taxon>Hymenoptera</taxon>
        <taxon>Apocrita</taxon>
        <taxon>Aculeata</taxon>
        <taxon>Vespoidea</taxon>
        <taxon>Vespidae</taxon>
        <taxon>Eumeninae</taxon>
        <taxon>Odynerus</taxon>
    </lineage>
</organism>
<dbReference type="Proteomes" id="UP001258017">
    <property type="component" value="Unassembled WGS sequence"/>
</dbReference>
<keyword evidence="2" id="KW-1185">Reference proteome</keyword>
<dbReference type="AlphaFoldDB" id="A0AAD9RDV9"/>
<evidence type="ECO:0000313" key="1">
    <source>
        <dbReference type="EMBL" id="KAK2577867.1"/>
    </source>
</evidence>
<accession>A0AAD9RDV9</accession>
<proteinExistence type="predicted"/>
<comment type="caution">
    <text evidence="1">The sequence shown here is derived from an EMBL/GenBank/DDBJ whole genome shotgun (WGS) entry which is preliminary data.</text>
</comment>
<dbReference type="EMBL" id="JAIFRP010001055">
    <property type="protein sequence ID" value="KAK2577867.1"/>
    <property type="molecule type" value="Genomic_DNA"/>
</dbReference>
<reference evidence="1" key="1">
    <citation type="submission" date="2021-08" db="EMBL/GenBank/DDBJ databases">
        <authorList>
            <person name="Misof B."/>
            <person name="Oliver O."/>
            <person name="Podsiadlowski L."/>
            <person name="Donath A."/>
            <person name="Peters R."/>
            <person name="Mayer C."/>
            <person name="Rust J."/>
            <person name="Gunkel S."/>
            <person name="Lesny P."/>
            <person name="Martin S."/>
            <person name="Oeyen J.P."/>
            <person name="Petersen M."/>
            <person name="Panagiotis P."/>
            <person name="Wilbrandt J."/>
            <person name="Tanja T."/>
        </authorList>
    </citation>
    <scope>NUCLEOTIDE SEQUENCE</scope>
    <source>
        <strain evidence="1">GBR_01_08_01A</strain>
        <tissue evidence="1">Thorax + abdomen</tissue>
    </source>
</reference>
<gene>
    <name evidence="1" type="ORF">KPH14_012619</name>
</gene>
<name>A0AAD9RDV9_9HYME</name>